<dbReference type="Gene3D" id="3.40.366.10">
    <property type="entry name" value="Malonyl-Coenzyme A Acyl Carrier Protein, domain 2"/>
    <property type="match status" value="1"/>
</dbReference>
<feature type="region of interest" description="Disordered" evidence="1">
    <location>
        <begin position="59"/>
        <end position="131"/>
    </location>
</feature>
<dbReference type="InterPro" id="IPR016036">
    <property type="entry name" value="Malonyl_transacylase_ACP-bd"/>
</dbReference>
<sequence>MTPTPPPRASRLDHDEVCAFLFPGTGAAGAPDLRALAATGPAAARAVDDVLDAVAAALPPPAEPSAEPSADPLGGPLAGRLADTSGKASGGTLGDAAGKASGEALGGTASGAAGGTGAGTSGREGMTGGWPSMRRILLDEPDAYRAAARIPGVAQLAAYTASVAVDRVQRAAGTVPTFAVGQSFGEIAALVCAGAFSVGDGARMAFSLVDVLTRRGAGGGMGLLEASEDDTLAIIAETARQARAARDARPAREAHRVRPGGRLAARSAASGEVVVACLNAPSATVVSGPDAELEAVLAQARARGVRAVRLAVPYLSHHPAMVGADHEWYDMIRRFPQRPLRARVYSPVRGRAYRDTDDLHRALADCIVRPVRLPATLREVAEAGATLFVEAGAGDALCRCARLTVPDVATLAPLRERPRPGSGSVPPVGKSAPGVVLPDEVTVRLPARPRATPLPETSGEAPDR</sequence>
<protein>
    <submittedName>
        <fullName evidence="3">ACP S-malonyltransferase</fullName>
        <ecNumber evidence="3">2.3.1.39</ecNumber>
    </submittedName>
</protein>
<name>A0ABV9TV74_9ACTN</name>
<dbReference type="SUPFAM" id="SSF52151">
    <property type="entry name" value="FabD/lysophospholipase-like"/>
    <property type="match status" value="1"/>
</dbReference>
<dbReference type="GO" id="GO:0004314">
    <property type="term" value="F:[acyl-carrier-protein] S-malonyltransferase activity"/>
    <property type="evidence" value="ECO:0007669"/>
    <property type="project" value="UniProtKB-EC"/>
</dbReference>
<dbReference type="PANTHER" id="PTHR42681">
    <property type="entry name" value="MALONYL-COA-ACYL CARRIER PROTEIN TRANSACYLASE, MITOCHONDRIAL"/>
    <property type="match status" value="1"/>
</dbReference>
<evidence type="ECO:0000256" key="1">
    <source>
        <dbReference type="SAM" id="MobiDB-lite"/>
    </source>
</evidence>
<dbReference type="RefSeq" id="WP_378253262.1">
    <property type="nucleotide sequence ID" value="NZ_JBHSIT010000002.1"/>
</dbReference>
<feature type="compositionally biased region" description="Gly residues" evidence="1">
    <location>
        <begin position="104"/>
        <end position="128"/>
    </location>
</feature>
<dbReference type="PANTHER" id="PTHR42681:SF6">
    <property type="entry name" value="BLL0263 PROTEIN"/>
    <property type="match status" value="1"/>
</dbReference>
<feature type="domain" description="Malonyl-CoA:ACP transacylase (MAT)" evidence="2">
    <location>
        <begin position="21"/>
        <end position="418"/>
    </location>
</feature>
<keyword evidence="3" id="KW-0012">Acyltransferase</keyword>
<feature type="compositionally biased region" description="Low complexity" evidence="1">
    <location>
        <begin position="444"/>
        <end position="455"/>
    </location>
</feature>
<dbReference type="InterPro" id="IPR050858">
    <property type="entry name" value="Mal-CoA-ACP_Trans/PKS_FabD"/>
</dbReference>
<evidence type="ECO:0000313" key="3">
    <source>
        <dbReference type="EMBL" id="MFC4907474.1"/>
    </source>
</evidence>
<feature type="region of interest" description="Disordered" evidence="1">
    <location>
        <begin position="414"/>
        <end position="464"/>
    </location>
</feature>
<accession>A0ABV9TV74</accession>
<dbReference type="Proteomes" id="UP001595872">
    <property type="component" value="Unassembled WGS sequence"/>
</dbReference>
<comment type="caution">
    <text evidence="3">The sequence shown here is derived from an EMBL/GenBank/DDBJ whole genome shotgun (WGS) entry which is preliminary data.</text>
</comment>
<gene>
    <name evidence="3" type="ORF">ACFPCY_09095</name>
</gene>
<keyword evidence="4" id="KW-1185">Reference proteome</keyword>
<reference evidence="4" key="1">
    <citation type="journal article" date="2019" name="Int. J. Syst. Evol. Microbiol.">
        <title>The Global Catalogue of Microorganisms (GCM) 10K type strain sequencing project: providing services to taxonomists for standard genome sequencing and annotation.</title>
        <authorList>
            <consortium name="The Broad Institute Genomics Platform"/>
            <consortium name="The Broad Institute Genome Sequencing Center for Infectious Disease"/>
            <person name="Wu L."/>
            <person name="Ma J."/>
        </authorList>
    </citation>
    <scope>NUCLEOTIDE SEQUENCE [LARGE SCALE GENOMIC DNA]</scope>
    <source>
        <strain evidence="4">KLKA75</strain>
    </source>
</reference>
<dbReference type="Pfam" id="PF00698">
    <property type="entry name" value="Acyl_transf_1"/>
    <property type="match status" value="1"/>
</dbReference>
<dbReference type="InterPro" id="IPR014043">
    <property type="entry name" value="Acyl_transferase_dom"/>
</dbReference>
<feature type="compositionally biased region" description="Low complexity" evidence="1">
    <location>
        <begin position="64"/>
        <end position="73"/>
    </location>
</feature>
<feature type="compositionally biased region" description="Low complexity" evidence="1">
    <location>
        <begin position="420"/>
        <end position="436"/>
    </location>
</feature>
<dbReference type="InterPro" id="IPR016035">
    <property type="entry name" value="Acyl_Trfase/lysoPLipase"/>
</dbReference>
<dbReference type="EC" id="2.3.1.39" evidence="3"/>
<dbReference type="EMBL" id="JBHSIT010000002">
    <property type="protein sequence ID" value="MFC4907474.1"/>
    <property type="molecule type" value="Genomic_DNA"/>
</dbReference>
<proteinExistence type="predicted"/>
<dbReference type="SMART" id="SM00827">
    <property type="entry name" value="PKS_AT"/>
    <property type="match status" value="1"/>
</dbReference>
<dbReference type="InterPro" id="IPR001227">
    <property type="entry name" value="Ac_transferase_dom_sf"/>
</dbReference>
<keyword evidence="3" id="KW-0808">Transferase</keyword>
<evidence type="ECO:0000259" key="2">
    <source>
        <dbReference type="SMART" id="SM00827"/>
    </source>
</evidence>
<evidence type="ECO:0000313" key="4">
    <source>
        <dbReference type="Proteomes" id="UP001595872"/>
    </source>
</evidence>
<dbReference type="SUPFAM" id="SSF55048">
    <property type="entry name" value="Probable ACP-binding domain of malonyl-CoA ACP transacylase"/>
    <property type="match status" value="1"/>
</dbReference>
<organism evidence="3 4">
    <name type="scientific">Actinomadura gamaensis</name>
    <dbReference type="NCBI Taxonomy" id="1763541"/>
    <lineage>
        <taxon>Bacteria</taxon>
        <taxon>Bacillati</taxon>
        <taxon>Actinomycetota</taxon>
        <taxon>Actinomycetes</taxon>
        <taxon>Streptosporangiales</taxon>
        <taxon>Thermomonosporaceae</taxon>
        <taxon>Actinomadura</taxon>
    </lineage>
</organism>